<keyword evidence="4 6" id="KW-0472">Membrane</keyword>
<feature type="compositionally biased region" description="Low complexity" evidence="5">
    <location>
        <begin position="725"/>
        <end position="734"/>
    </location>
</feature>
<evidence type="ECO:0000256" key="3">
    <source>
        <dbReference type="ARBA" id="ARBA00022989"/>
    </source>
</evidence>
<dbReference type="GO" id="GO:0016020">
    <property type="term" value="C:membrane"/>
    <property type="evidence" value="ECO:0007669"/>
    <property type="project" value="UniProtKB-SubCell"/>
</dbReference>
<dbReference type="Pfam" id="PF00916">
    <property type="entry name" value="Sulfate_transp"/>
    <property type="match status" value="1"/>
</dbReference>
<feature type="transmembrane region" description="Helical" evidence="6">
    <location>
        <begin position="209"/>
        <end position="234"/>
    </location>
</feature>
<dbReference type="InterPro" id="IPR002645">
    <property type="entry name" value="STAS_dom"/>
</dbReference>
<feature type="transmembrane region" description="Helical" evidence="6">
    <location>
        <begin position="241"/>
        <end position="260"/>
    </location>
</feature>
<evidence type="ECO:0000313" key="9">
    <source>
        <dbReference type="Proteomes" id="UP000726105"/>
    </source>
</evidence>
<feature type="region of interest" description="Disordered" evidence="5">
    <location>
        <begin position="668"/>
        <end position="767"/>
    </location>
</feature>
<dbReference type="AlphaFoldDB" id="A0A935IIH8"/>
<gene>
    <name evidence="8" type="ORF">IPI13_01130</name>
</gene>
<dbReference type="PANTHER" id="PTHR11814">
    <property type="entry name" value="SULFATE TRANSPORTER"/>
    <property type="match status" value="1"/>
</dbReference>
<sequence length="767" mass="80111">MAAAALVQAGGDPDPEDFLARRPSIEYHTSTTGPSLLTKALLAGTPGLRTLQHYRRHWLRSDIFAGVAVVAYMIPQCMAYSAIVGVPPEVGLSTALGALIVYAVMGQSRMLSVGPESTVALIAGVAIAPFANGDPVKATTLGAALSLIVAGWCFVARMLRLGIVAELLSQPLLVGYLAGAAVLMVVGQLGKMTGTKVHGESIVEQVQSFLGVASGTHLFTLWVGIGTFVFLMLIHWVRHRWPATLIAVAVATVVCTVFQLKNQGVAVLGTVPTGLPLPSIPAVSWSEIEALLAAGVGVAIVAYGDNTLVARGFPAPIDPDEDRAVNQLDPQQELIALGGCHVAVGLLGGFPVSSSGSRTALAVASGARTQMYSVVAAFMLIIVLFVAGPLIANLPQAALAAVVFYAASKLINVKEIKRLARFRKQELLLAMAATVGTVFFGVVTGIGIAIALSVLEMTQRLARPHDGVLGRVPGLPGMHDVADYPTAQTLPGLIVYRYDAPLFFANVGDLRRRATMVVDQENKAFPQSPARWFILNVEANVEVDLTAADGLAELQRDLAERGVRLGLARVKQDLLLPLQRAGLMELIGTDMLFPTLPVAEKAYLIWSAQNPFTPPEPLETESADDDVPVWNVYRFSEEAASATGPAEGLVSKATHAALARAQQAAAAMTSAITSHSDDSSPDADAEPETDADAAGAMLSPVTSSTRDEDSDADEPEADGSESEADLNAASNGTAKGKKGKKGNATDGNPSNGAVNGILTGARTHAGS</sequence>
<feature type="domain" description="STAS" evidence="7">
    <location>
        <begin position="483"/>
        <end position="603"/>
    </location>
</feature>
<dbReference type="CDD" id="cd07042">
    <property type="entry name" value="STAS_SulP_like_sulfate_transporter"/>
    <property type="match status" value="1"/>
</dbReference>
<feature type="compositionally biased region" description="Acidic residues" evidence="5">
    <location>
        <begin position="679"/>
        <end position="691"/>
    </location>
</feature>
<evidence type="ECO:0000256" key="6">
    <source>
        <dbReference type="SAM" id="Phobius"/>
    </source>
</evidence>
<reference evidence="8 9" key="1">
    <citation type="submission" date="2020-10" db="EMBL/GenBank/DDBJ databases">
        <title>Connecting structure to function with the recovery of over 1000 high-quality activated sludge metagenome-assembled genomes encoding full-length rRNA genes using long-read sequencing.</title>
        <authorList>
            <person name="Singleton C.M."/>
            <person name="Petriglieri F."/>
            <person name="Kristensen J.M."/>
            <person name="Kirkegaard R.H."/>
            <person name="Michaelsen T.Y."/>
            <person name="Andersen M.H."/>
            <person name="Karst S.M."/>
            <person name="Dueholm M.S."/>
            <person name="Nielsen P.H."/>
            <person name="Albertsen M."/>
        </authorList>
    </citation>
    <scope>NUCLEOTIDE SEQUENCE [LARGE SCALE GENOMIC DNA]</scope>
    <source>
        <strain evidence="8">Ega_18-Q3-R5-49_MAXAC.001</strain>
    </source>
</reference>
<evidence type="ECO:0000313" key="8">
    <source>
        <dbReference type="EMBL" id="MBK7271816.1"/>
    </source>
</evidence>
<name>A0A935IIH8_9MICO</name>
<dbReference type="Pfam" id="PF01740">
    <property type="entry name" value="STAS"/>
    <property type="match status" value="1"/>
</dbReference>
<accession>A0A935IIH8</accession>
<protein>
    <submittedName>
        <fullName evidence="8">STAS domain-containing protein</fullName>
    </submittedName>
</protein>
<comment type="caution">
    <text evidence="8">The sequence shown here is derived from an EMBL/GenBank/DDBJ whole genome shotgun (WGS) entry which is preliminary data.</text>
</comment>
<comment type="subcellular location">
    <subcellularLocation>
        <location evidence="1">Membrane</location>
        <topology evidence="1">Multi-pass membrane protein</topology>
    </subcellularLocation>
</comment>
<dbReference type="Proteomes" id="UP000726105">
    <property type="component" value="Unassembled WGS sequence"/>
</dbReference>
<evidence type="ECO:0000256" key="1">
    <source>
        <dbReference type="ARBA" id="ARBA00004141"/>
    </source>
</evidence>
<dbReference type="InterPro" id="IPR036513">
    <property type="entry name" value="STAS_dom_sf"/>
</dbReference>
<dbReference type="InterPro" id="IPR001902">
    <property type="entry name" value="SLC26A/SulP_fam"/>
</dbReference>
<keyword evidence="3 6" id="KW-1133">Transmembrane helix</keyword>
<dbReference type="Gene3D" id="3.30.750.24">
    <property type="entry name" value="STAS domain"/>
    <property type="match status" value="1"/>
</dbReference>
<dbReference type="EMBL" id="JADJIB010000001">
    <property type="protein sequence ID" value="MBK7271816.1"/>
    <property type="molecule type" value="Genomic_DNA"/>
</dbReference>
<keyword evidence="2 6" id="KW-0812">Transmembrane</keyword>
<feature type="transmembrane region" description="Helical" evidence="6">
    <location>
        <begin position="171"/>
        <end position="189"/>
    </location>
</feature>
<organism evidence="8 9">
    <name type="scientific">Candidatus Phosphoribacter hodrii</name>
    <dbReference type="NCBI Taxonomy" id="2953743"/>
    <lineage>
        <taxon>Bacteria</taxon>
        <taxon>Bacillati</taxon>
        <taxon>Actinomycetota</taxon>
        <taxon>Actinomycetes</taxon>
        <taxon>Micrococcales</taxon>
        <taxon>Dermatophilaceae</taxon>
        <taxon>Candidatus Phosphoribacter</taxon>
    </lineage>
</organism>
<feature type="transmembrane region" description="Helical" evidence="6">
    <location>
        <begin position="63"/>
        <end position="84"/>
    </location>
</feature>
<proteinExistence type="predicted"/>
<feature type="compositionally biased region" description="Acidic residues" evidence="5">
    <location>
        <begin position="708"/>
        <end position="724"/>
    </location>
</feature>
<evidence type="ECO:0000259" key="7">
    <source>
        <dbReference type="PROSITE" id="PS50801"/>
    </source>
</evidence>
<dbReference type="SUPFAM" id="SSF52091">
    <property type="entry name" value="SpoIIaa-like"/>
    <property type="match status" value="1"/>
</dbReference>
<evidence type="ECO:0000256" key="2">
    <source>
        <dbReference type="ARBA" id="ARBA00022692"/>
    </source>
</evidence>
<dbReference type="InterPro" id="IPR011547">
    <property type="entry name" value="SLC26A/SulP_dom"/>
</dbReference>
<feature type="transmembrane region" description="Helical" evidence="6">
    <location>
        <begin position="374"/>
        <end position="407"/>
    </location>
</feature>
<evidence type="ECO:0000256" key="4">
    <source>
        <dbReference type="ARBA" id="ARBA00023136"/>
    </source>
</evidence>
<feature type="transmembrane region" description="Helical" evidence="6">
    <location>
        <begin position="113"/>
        <end position="132"/>
    </location>
</feature>
<evidence type="ECO:0000256" key="5">
    <source>
        <dbReference type="SAM" id="MobiDB-lite"/>
    </source>
</evidence>
<dbReference type="PROSITE" id="PS50801">
    <property type="entry name" value="STAS"/>
    <property type="match status" value="1"/>
</dbReference>
<feature type="transmembrane region" description="Helical" evidence="6">
    <location>
        <begin position="90"/>
        <end position="106"/>
    </location>
</feature>
<feature type="transmembrane region" description="Helical" evidence="6">
    <location>
        <begin position="138"/>
        <end position="159"/>
    </location>
</feature>
<feature type="transmembrane region" description="Helical" evidence="6">
    <location>
        <begin position="427"/>
        <end position="455"/>
    </location>
</feature>
<dbReference type="GO" id="GO:0055085">
    <property type="term" value="P:transmembrane transport"/>
    <property type="evidence" value="ECO:0007669"/>
    <property type="project" value="InterPro"/>
</dbReference>
<feature type="transmembrane region" description="Helical" evidence="6">
    <location>
        <begin position="280"/>
        <end position="303"/>
    </location>
</feature>